<keyword evidence="3" id="KW-0862">Zinc</keyword>
<evidence type="ECO:0000256" key="2">
    <source>
        <dbReference type="ARBA" id="ARBA00022723"/>
    </source>
</evidence>
<dbReference type="InterPro" id="IPR006913">
    <property type="entry name" value="CENP-V/GFA"/>
</dbReference>
<dbReference type="Pfam" id="PF04828">
    <property type="entry name" value="GFA"/>
    <property type="match status" value="1"/>
</dbReference>
<dbReference type="EMBL" id="JACGXN010000001">
    <property type="protein sequence ID" value="MBA8876773.1"/>
    <property type="molecule type" value="Genomic_DNA"/>
</dbReference>
<protein>
    <recommendedName>
        <fullName evidence="4">CENP-V/GFA domain-containing protein</fullName>
    </recommendedName>
</protein>
<dbReference type="PANTHER" id="PTHR28620">
    <property type="entry name" value="CENTROMERE PROTEIN V"/>
    <property type="match status" value="1"/>
</dbReference>
<dbReference type="SUPFAM" id="SSF51316">
    <property type="entry name" value="Mss4-like"/>
    <property type="match status" value="1"/>
</dbReference>
<dbReference type="Gene3D" id="2.170.150.70">
    <property type="match status" value="1"/>
</dbReference>
<evidence type="ECO:0000259" key="4">
    <source>
        <dbReference type="PROSITE" id="PS51891"/>
    </source>
</evidence>
<reference evidence="5 6" key="1">
    <citation type="submission" date="2020-07" db="EMBL/GenBank/DDBJ databases">
        <title>Genomic Encyclopedia of Type Strains, Phase IV (KMG-V): Genome sequencing to study the core and pangenomes of soil and plant-associated prokaryotes.</title>
        <authorList>
            <person name="Whitman W."/>
        </authorList>
    </citation>
    <scope>NUCLEOTIDE SEQUENCE [LARGE SCALE GENOMIC DNA]</scope>
    <source>
        <strain evidence="5 6">AN3</strain>
    </source>
</reference>
<dbReference type="GO" id="GO:0016846">
    <property type="term" value="F:carbon-sulfur lyase activity"/>
    <property type="evidence" value="ECO:0007669"/>
    <property type="project" value="InterPro"/>
</dbReference>
<organism evidence="5 6">
    <name type="scientific">Phyllobacterium myrsinacearum</name>
    <dbReference type="NCBI Taxonomy" id="28101"/>
    <lineage>
        <taxon>Bacteria</taxon>
        <taxon>Pseudomonadati</taxon>
        <taxon>Pseudomonadota</taxon>
        <taxon>Alphaproteobacteria</taxon>
        <taxon>Hyphomicrobiales</taxon>
        <taxon>Phyllobacteriaceae</taxon>
        <taxon>Phyllobacterium</taxon>
    </lineage>
</organism>
<accession>A0A839EA68</accession>
<dbReference type="InterPro" id="IPR052355">
    <property type="entry name" value="CENP-V-like"/>
</dbReference>
<feature type="domain" description="CENP-V/GFA" evidence="4">
    <location>
        <begin position="2"/>
        <end position="110"/>
    </location>
</feature>
<dbReference type="PANTHER" id="PTHR28620:SF1">
    <property type="entry name" value="CENP-V_GFA DOMAIN-CONTAINING PROTEIN"/>
    <property type="match status" value="1"/>
</dbReference>
<sequence length="119" mass="13079">MIEASCHCGAIRLELAERPAVLQSCNCSICRRIGGPWAYYHPKQVAFAKGAGTTVGYIQGDRTLEMHHCPTCGCVTHWESTDKENADRMGINAGLIDPADIEGLPLRHFDGADTWTYLD</sequence>
<dbReference type="InterPro" id="IPR011057">
    <property type="entry name" value="Mss4-like_sf"/>
</dbReference>
<dbReference type="Proteomes" id="UP000549052">
    <property type="component" value="Unassembled WGS sequence"/>
</dbReference>
<dbReference type="PROSITE" id="PS51891">
    <property type="entry name" value="CENP_V_GFA"/>
    <property type="match status" value="1"/>
</dbReference>
<name>A0A839EA68_9HYPH</name>
<comment type="similarity">
    <text evidence="1">Belongs to the Gfa family.</text>
</comment>
<evidence type="ECO:0000256" key="1">
    <source>
        <dbReference type="ARBA" id="ARBA00005495"/>
    </source>
</evidence>
<evidence type="ECO:0000313" key="5">
    <source>
        <dbReference type="EMBL" id="MBA8876773.1"/>
    </source>
</evidence>
<proteinExistence type="inferred from homology"/>
<evidence type="ECO:0000256" key="3">
    <source>
        <dbReference type="ARBA" id="ARBA00022833"/>
    </source>
</evidence>
<dbReference type="RefSeq" id="WP_182547530.1">
    <property type="nucleotide sequence ID" value="NZ_JACGXN010000001.1"/>
</dbReference>
<evidence type="ECO:0000313" key="6">
    <source>
        <dbReference type="Proteomes" id="UP000549052"/>
    </source>
</evidence>
<gene>
    <name evidence="5" type="ORF">FHW16_000455</name>
</gene>
<comment type="caution">
    <text evidence="5">The sequence shown here is derived from an EMBL/GenBank/DDBJ whole genome shotgun (WGS) entry which is preliminary data.</text>
</comment>
<dbReference type="GO" id="GO:0046872">
    <property type="term" value="F:metal ion binding"/>
    <property type="evidence" value="ECO:0007669"/>
    <property type="project" value="UniProtKB-KW"/>
</dbReference>
<dbReference type="AlphaFoldDB" id="A0A839EA68"/>
<keyword evidence="6" id="KW-1185">Reference proteome</keyword>
<keyword evidence="2" id="KW-0479">Metal-binding</keyword>